<dbReference type="CDD" id="cd22753">
    <property type="entry name" value="OTU_ALG13-like"/>
    <property type="match status" value="1"/>
</dbReference>
<feature type="domain" description="OTU" evidence="2">
    <location>
        <begin position="23"/>
        <end position="147"/>
    </location>
</feature>
<protein>
    <submittedName>
        <fullName evidence="4">Protein ovarian tumor locus-like</fullName>
    </submittedName>
</protein>
<dbReference type="InterPro" id="IPR003323">
    <property type="entry name" value="OTU_dom"/>
</dbReference>
<sequence>MARHTRKGRNPGPVDEWLDTLGYYRKNVAYDETCLFRAVSEQLFGCQLFHEKIRKDCIDYGRVNHRQFLQCFEKRSDWDIYLDRLGKHMAVCGQTEIQLISKTYKKGVLLFDGLTRCMKDVTNLNPYDDDMLLCHMGEDHYDAVYKKDYIQDAGFCQSIVYSVLYENVFQIPKVSNIVQTMLYQKPPAGNSSDLEVTDINSNVKDAKVKSNHDDEKGFNDLEYMLKTSIAPFPFKVAKALDPTIYRNIEYDTWTEMRKEMRLGDWYYGDANLIQGTGCVLHDNDEQLKCYIQEILKNEKCVVYITSRAEKRTVNIKDLRPEEDAKPWPLPYRFSKNLVLSIPKIELPDKKGLRKKREKKRCSSKCSNDSESQVDNVEAATAVVSAFEGAPLQMQSDIMEAQQQQQQTVDAVKEGATSMIPEQGYTYQEYNWENSGDVSQEQIMWAQVPTTSQSVYFNVKTPDVYQTADPRFYYPSESYQPRYTVWPNGEYVPPLPPQDQIVPPSPHGTEIGQSPDFTYIFSSDGSYSPSCYCADNKPPPPYATPPSPQVEMYQPVYPTAPPVTPVILASDMSGMMMPSPQVAMYSPGIEMPFIPTSPFIYPPTPPAAWYPSGINSQGFIFPTANAPTANGSK</sequence>
<feature type="compositionally biased region" description="Basic residues" evidence="1">
    <location>
        <begin position="351"/>
        <end position="362"/>
    </location>
</feature>
<name>A0ABM1NGZ0_NICVS</name>
<organism evidence="3 4">
    <name type="scientific">Nicrophorus vespilloides</name>
    <name type="common">Boreal carrion beetle</name>
    <dbReference type="NCBI Taxonomy" id="110193"/>
    <lineage>
        <taxon>Eukaryota</taxon>
        <taxon>Metazoa</taxon>
        <taxon>Ecdysozoa</taxon>
        <taxon>Arthropoda</taxon>
        <taxon>Hexapoda</taxon>
        <taxon>Insecta</taxon>
        <taxon>Pterygota</taxon>
        <taxon>Neoptera</taxon>
        <taxon>Endopterygota</taxon>
        <taxon>Coleoptera</taxon>
        <taxon>Polyphaga</taxon>
        <taxon>Staphyliniformia</taxon>
        <taxon>Silphidae</taxon>
        <taxon>Nicrophorinae</taxon>
        <taxon>Nicrophorus</taxon>
    </lineage>
</organism>
<evidence type="ECO:0000313" key="4">
    <source>
        <dbReference type="RefSeq" id="XP_017786090.1"/>
    </source>
</evidence>
<keyword evidence="3" id="KW-1185">Reference proteome</keyword>
<dbReference type="GeneID" id="108569159"/>
<evidence type="ECO:0000259" key="2">
    <source>
        <dbReference type="PROSITE" id="PS50802"/>
    </source>
</evidence>
<proteinExistence type="predicted"/>
<reference evidence="4" key="1">
    <citation type="submission" date="2025-08" db="UniProtKB">
        <authorList>
            <consortium name="RefSeq"/>
        </authorList>
    </citation>
    <scope>IDENTIFICATION</scope>
    <source>
        <tissue evidence="4">Whole Larva</tissue>
    </source>
</reference>
<dbReference type="InterPro" id="IPR049769">
    <property type="entry name" value="OTU_OTU"/>
</dbReference>
<evidence type="ECO:0000256" key="1">
    <source>
        <dbReference type="SAM" id="MobiDB-lite"/>
    </source>
</evidence>
<gene>
    <name evidence="4" type="primary">LOC108569159</name>
</gene>
<feature type="region of interest" description="Disordered" evidence="1">
    <location>
        <begin position="351"/>
        <end position="370"/>
    </location>
</feature>
<dbReference type="InterPro" id="IPR050704">
    <property type="entry name" value="Peptidase_C85-like"/>
</dbReference>
<dbReference type="Proteomes" id="UP000695000">
    <property type="component" value="Unplaced"/>
</dbReference>
<dbReference type="InterPro" id="IPR038765">
    <property type="entry name" value="Papain-like_cys_pep_sf"/>
</dbReference>
<accession>A0ABM1NGZ0</accession>
<dbReference type="PROSITE" id="PS50802">
    <property type="entry name" value="OTU"/>
    <property type="match status" value="1"/>
</dbReference>
<dbReference type="RefSeq" id="XP_017786090.1">
    <property type="nucleotide sequence ID" value="XM_017930601.1"/>
</dbReference>
<dbReference type="PANTHER" id="PTHR12419">
    <property type="entry name" value="OTU DOMAIN CONTAINING PROTEIN"/>
    <property type="match status" value="1"/>
</dbReference>
<dbReference type="SUPFAM" id="SSF54001">
    <property type="entry name" value="Cysteine proteinases"/>
    <property type="match status" value="1"/>
</dbReference>
<dbReference type="Gene3D" id="3.90.70.80">
    <property type="match status" value="1"/>
</dbReference>
<evidence type="ECO:0000313" key="3">
    <source>
        <dbReference type="Proteomes" id="UP000695000"/>
    </source>
</evidence>
<dbReference type="PANTHER" id="PTHR12419:SF10">
    <property type="entry name" value="DEUBIQUITINASE OTUD6B"/>
    <property type="match status" value="1"/>
</dbReference>
<dbReference type="Pfam" id="PF02338">
    <property type="entry name" value="OTU"/>
    <property type="match status" value="1"/>
</dbReference>